<comment type="caution">
    <text evidence="1">The sequence shown here is derived from an EMBL/GenBank/DDBJ whole genome shotgun (WGS) entry which is preliminary data.</text>
</comment>
<keyword evidence="2" id="KW-1185">Reference proteome</keyword>
<name>S0F6W9_9BACT</name>
<dbReference type="EMBL" id="ACBW01000097">
    <property type="protein sequence ID" value="EEF75800.1"/>
    <property type="molecule type" value="Genomic_DNA"/>
</dbReference>
<evidence type="ECO:0000313" key="2">
    <source>
        <dbReference type="Proteomes" id="UP000014073"/>
    </source>
</evidence>
<accession>S0F6W9</accession>
<organism evidence="1 2">
    <name type="scientific">Phocaeicola coprophilus DSM 18228 = JCM 13818</name>
    <dbReference type="NCBI Taxonomy" id="547042"/>
    <lineage>
        <taxon>Bacteria</taxon>
        <taxon>Pseudomonadati</taxon>
        <taxon>Bacteroidota</taxon>
        <taxon>Bacteroidia</taxon>
        <taxon>Bacteroidales</taxon>
        <taxon>Bacteroidaceae</taxon>
        <taxon>Phocaeicola</taxon>
    </lineage>
</organism>
<protein>
    <submittedName>
        <fullName evidence="1">Uncharacterized protein</fullName>
    </submittedName>
</protein>
<gene>
    <name evidence="1" type="ORF">BACCOPRO_01292</name>
</gene>
<dbReference type="HOGENOM" id="CLU_3196000_0_0_10"/>
<dbReference type="AlphaFoldDB" id="S0F6W9"/>
<sequence>MATVLDVSIKSLFEPIDNAEVEGYIKVKGKIYQFNNREELNKLLT</sequence>
<proteinExistence type="predicted"/>
<reference evidence="1 2" key="1">
    <citation type="submission" date="2008-12" db="EMBL/GenBank/DDBJ databases">
        <authorList>
            <person name="Fulton L."/>
            <person name="Clifton S."/>
            <person name="Fulton B."/>
            <person name="Xu J."/>
            <person name="Minx P."/>
            <person name="Pepin K.H."/>
            <person name="Johnson M."/>
            <person name="Bhonagiri V."/>
            <person name="Nash W.E."/>
            <person name="Mardis E.R."/>
            <person name="Wilson R.K."/>
        </authorList>
    </citation>
    <scope>NUCLEOTIDE SEQUENCE [LARGE SCALE GENOMIC DNA]</scope>
    <source>
        <strain evidence="1 2">DSM 18228</strain>
    </source>
</reference>
<evidence type="ECO:0000313" key="1">
    <source>
        <dbReference type="EMBL" id="EEF75800.1"/>
    </source>
</evidence>
<dbReference type="Proteomes" id="UP000014073">
    <property type="component" value="Unassembled WGS sequence"/>
</dbReference>